<proteinExistence type="predicted"/>
<keyword evidence="2" id="KW-0472">Membrane</keyword>
<dbReference type="AlphaFoldDB" id="C6HTY0"/>
<gene>
    <name evidence="3" type="ORF">UBAL3_44810045</name>
</gene>
<name>C6HTY0_9BACT</name>
<keyword evidence="2" id="KW-0812">Transmembrane</keyword>
<dbReference type="InterPro" id="IPR045584">
    <property type="entry name" value="Pilin-like"/>
</dbReference>
<sequence>MERADEERDSEQEEIKKKEERKKRPPADSGFTMIEMMAVLMAIAFLTWLLAPKIQGFLGGSKIAATEESIQGLIDAAHSYAATNGSLYTGLGAHFSAGYSATTTPDIPTNYTSSGSPNPFGGTSTISETGPLSFVVTSTAIPPGSCNQIVNHFLSEGTPSCSGGTFTMTGQ</sequence>
<evidence type="ECO:0000256" key="1">
    <source>
        <dbReference type="SAM" id="MobiDB-lite"/>
    </source>
</evidence>
<evidence type="ECO:0000256" key="2">
    <source>
        <dbReference type="SAM" id="Phobius"/>
    </source>
</evidence>
<dbReference type="Gene3D" id="3.30.700.10">
    <property type="entry name" value="Glycoprotein, Type 4 Pilin"/>
    <property type="match status" value="1"/>
</dbReference>
<evidence type="ECO:0000313" key="3">
    <source>
        <dbReference type="EMBL" id="EES53908.1"/>
    </source>
</evidence>
<evidence type="ECO:0000313" key="4">
    <source>
        <dbReference type="Proteomes" id="UP000009374"/>
    </source>
</evidence>
<protein>
    <submittedName>
        <fullName evidence="3">Uncharacterized protein</fullName>
    </submittedName>
</protein>
<feature type="region of interest" description="Disordered" evidence="1">
    <location>
        <begin position="1"/>
        <end position="28"/>
    </location>
</feature>
<accession>C6HTY0</accession>
<feature type="transmembrane region" description="Helical" evidence="2">
    <location>
        <begin position="31"/>
        <end position="51"/>
    </location>
</feature>
<dbReference type="SUPFAM" id="SSF54523">
    <property type="entry name" value="Pili subunits"/>
    <property type="match status" value="1"/>
</dbReference>
<reference evidence="3 4" key="1">
    <citation type="journal article" date="2009" name="Appl. Environ. Microbiol.">
        <title>Community genomic and proteomic analyses of chemoautotrophic iron-oxidizing "Leptospirillum rubarum" (Group II) and "Leptospirillum ferrodiazotrophum" (Group III) bacteria in acid mine drainage biofilms.</title>
        <authorList>
            <person name="Goltsman D.S."/>
            <person name="Denef V.J."/>
            <person name="Singer S.W."/>
            <person name="VerBerkmoes N.C."/>
            <person name="Lefsrud M."/>
            <person name="Mueller R.S."/>
            <person name="Dick G.J."/>
            <person name="Sun C.L."/>
            <person name="Wheeler K.E."/>
            <person name="Zemla A."/>
            <person name="Baker B.J."/>
            <person name="Hauser L."/>
            <person name="Land M."/>
            <person name="Shah M.B."/>
            <person name="Thelen M.P."/>
            <person name="Hettich R.L."/>
            <person name="Banfield J.F."/>
        </authorList>
    </citation>
    <scope>NUCLEOTIDE SEQUENCE [LARGE SCALE GENOMIC DNA]</scope>
</reference>
<keyword evidence="4" id="KW-1185">Reference proteome</keyword>
<dbReference type="InterPro" id="IPR012902">
    <property type="entry name" value="N_methyl_site"/>
</dbReference>
<dbReference type="NCBIfam" id="TIGR02532">
    <property type="entry name" value="IV_pilin_GFxxxE"/>
    <property type="match status" value="1"/>
</dbReference>
<keyword evidence="2" id="KW-1133">Transmembrane helix</keyword>
<dbReference type="Proteomes" id="UP000009374">
    <property type="component" value="Unassembled WGS sequence"/>
</dbReference>
<dbReference type="EMBL" id="GG693852">
    <property type="protein sequence ID" value="EES53908.1"/>
    <property type="molecule type" value="Genomic_DNA"/>
</dbReference>
<organism evidence="3 4">
    <name type="scientific">Leptospirillum ferrodiazotrophum</name>
    <dbReference type="NCBI Taxonomy" id="412449"/>
    <lineage>
        <taxon>Bacteria</taxon>
        <taxon>Pseudomonadati</taxon>
        <taxon>Nitrospirota</taxon>
        <taxon>Nitrospiria</taxon>
        <taxon>Nitrospirales</taxon>
        <taxon>Nitrospiraceae</taxon>
        <taxon>Leptospirillum</taxon>
    </lineage>
</organism>